<dbReference type="RefSeq" id="WP_243732534.1">
    <property type="nucleotide sequence ID" value="NZ_SNYC01000005.1"/>
</dbReference>
<dbReference type="Gene3D" id="3.40.710.10">
    <property type="entry name" value="DD-peptidase/beta-lactamase superfamily"/>
    <property type="match status" value="1"/>
</dbReference>
<dbReference type="PANTHER" id="PTHR46825:SF9">
    <property type="entry name" value="BETA-LACTAMASE-RELATED DOMAIN-CONTAINING PROTEIN"/>
    <property type="match status" value="1"/>
</dbReference>
<keyword evidence="4" id="KW-1185">Reference proteome</keyword>
<comment type="caution">
    <text evidence="3">The sequence shown here is derived from an EMBL/GenBank/DDBJ whole genome shotgun (WGS) entry which is preliminary data.</text>
</comment>
<dbReference type="PANTHER" id="PTHR46825">
    <property type="entry name" value="D-ALANYL-D-ALANINE-CARBOXYPEPTIDASE/ENDOPEPTIDASE AMPH"/>
    <property type="match status" value="1"/>
</dbReference>
<gene>
    <name evidence="3" type="ORF">ATK78_2909</name>
</gene>
<dbReference type="InterPro" id="IPR050491">
    <property type="entry name" value="AmpC-like"/>
</dbReference>
<keyword evidence="1" id="KW-0732">Signal</keyword>
<sequence length="381" mass="42378">MVQSALKYLVAFFMIISISSGSYAQAEKAESEIQSMMKRLDVVGLSVAVVKEGAIVYTHSFGLKDKESNTPLTDPTIFRIASISKSFSATSIMQLIEAGKLSLKDDFSKLAGFKVRNPKYPKRVITLKMVLSHTSSINDKEGYFNLDVINPDKNPNWTNCYNDYEPGKGYQYCNLNYNMIGTIIEKLSGTRFDQYVKQHILDPLALYGGYCVDSLDSSLFATLYEYNAASKSFTPSLAAYTPRREEIKNYVMGYSTPVFSPTGGMKISAGDLAKYMTMHMNQGSYNGIKIISKKSAKLMQTKVSDDEGYGLAIRTTDDLIPGKIMKGHTGSAYGLYSAMFFQPKEKFGIVVITNGCNPTYTRDINDVLRAATNILYNNFIN</sequence>
<proteinExistence type="predicted"/>
<dbReference type="InterPro" id="IPR012338">
    <property type="entry name" value="Beta-lactam/transpept-like"/>
</dbReference>
<feature type="signal peptide" evidence="1">
    <location>
        <begin position="1"/>
        <end position="24"/>
    </location>
</feature>
<dbReference type="InterPro" id="IPR001466">
    <property type="entry name" value="Beta-lactam-related"/>
</dbReference>
<feature type="chain" id="PRO_5020185309" evidence="1">
    <location>
        <begin position="25"/>
        <end position="381"/>
    </location>
</feature>
<feature type="domain" description="Beta-lactamase-related" evidence="2">
    <location>
        <begin position="32"/>
        <end position="364"/>
    </location>
</feature>
<accession>A0A4R6STV6</accession>
<dbReference type="EMBL" id="SNYC01000005">
    <property type="protein sequence ID" value="TDQ08396.1"/>
    <property type="molecule type" value="Genomic_DNA"/>
</dbReference>
<dbReference type="AlphaFoldDB" id="A0A4R6STV6"/>
<name>A0A4R6STV6_9SPHI</name>
<evidence type="ECO:0000259" key="2">
    <source>
        <dbReference type="Pfam" id="PF00144"/>
    </source>
</evidence>
<dbReference type="Pfam" id="PF00144">
    <property type="entry name" value="Beta-lactamase"/>
    <property type="match status" value="1"/>
</dbReference>
<dbReference type="Proteomes" id="UP000295620">
    <property type="component" value="Unassembled WGS sequence"/>
</dbReference>
<dbReference type="SUPFAM" id="SSF56601">
    <property type="entry name" value="beta-lactamase/transpeptidase-like"/>
    <property type="match status" value="1"/>
</dbReference>
<reference evidence="3 4" key="1">
    <citation type="submission" date="2019-03" db="EMBL/GenBank/DDBJ databases">
        <title>Genomic Encyclopedia of Archaeal and Bacterial Type Strains, Phase II (KMG-II): from individual species to whole genera.</title>
        <authorList>
            <person name="Goeker M."/>
        </authorList>
    </citation>
    <scope>NUCLEOTIDE SEQUENCE [LARGE SCALE GENOMIC DNA]</scope>
    <source>
        <strain evidence="3 4">DSM 19035</strain>
    </source>
</reference>
<evidence type="ECO:0000313" key="4">
    <source>
        <dbReference type="Proteomes" id="UP000295620"/>
    </source>
</evidence>
<protein>
    <submittedName>
        <fullName evidence="3">CubicO group peptidase (Beta-lactamase class C family)</fullName>
    </submittedName>
</protein>
<evidence type="ECO:0000256" key="1">
    <source>
        <dbReference type="SAM" id="SignalP"/>
    </source>
</evidence>
<organism evidence="3 4">
    <name type="scientific">Pedobacter metabolipauper</name>
    <dbReference type="NCBI Taxonomy" id="425513"/>
    <lineage>
        <taxon>Bacteria</taxon>
        <taxon>Pseudomonadati</taxon>
        <taxon>Bacteroidota</taxon>
        <taxon>Sphingobacteriia</taxon>
        <taxon>Sphingobacteriales</taxon>
        <taxon>Sphingobacteriaceae</taxon>
        <taxon>Pedobacter</taxon>
    </lineage>
</organism>
<evidence type="ECO:0000313" key="3">
    <source>
        <dbReference type="EMBL" id="TDQ08396.1"/>
    </source>
</evidence>